<feature type="compositionally biased region" description="Polar residues" evidence="1">
    <location>
        <begin position="1"/>
        <end position="16"/>
    </location>
</feature>
<evidence type="ECO:0000313" key="2">
    <source>
        <dbReference type="EMBL" id="MTW21400.1"/>
    </source>
</evidence>
<feature type="region of interest" description="Disordered" evidence="1">
    <location>
        <begin position="1"/>
        <end position="48"/>
    </location>
</feature>
<proteinExistence type="predicted"/>
<dbReference type="EMBL" id="WNKT01000018">
    <property type="protein sequence ID" value="MTW21400.1"/>
    <property type="molecule type" value="Genomic_DNA"/>
</dbReference>
<accession>A0A6N8ED27</accession>
<evidence type="ECO:0000313" key="3">
    <source>
        <dbReference type="Proteomes" id="UP000434044"/>
    </source>
</evidence>
<dbReference type="Proteomes" id="UP000434044">
    <property type="component" value="Unassembled WGS sequence"/>
</dbReference>
<dbReference type="OrthoDB" id="5772127at2"/>
<sequence length="72" mass="7804">MIISSTNHAKPSSTMDSMRARGRLAASGVRAPSIRRRASVASRQPVESAMSIDDVMARYLAEQPPQLYRSGA</sequence>
<gene>
    <name evidence="2" type="ORF">GJ668_09875</name>
</gene>
<name>A0A6N8ED27_9GAMM</name>
<dbReference type="AlphaFoldDB" id="A0A6N8ED27"/>
<dbReference type="RefSeq" id="WP_155449987.1">
    <property type="nucleotide sequence ID" value="NZ_WNKT01000018.1"/>
</dbReference>
<protein>
    <submittedName>
        <fullName evidence="2">Uncharacterized protein</fullName>
    </submittedName>
</protein>
<evidence type="ECO:0000256" key="1">
    <source>
        <dbReference type="SAM" id="MobiDB-lite"/>
    </source>
</evidence>
<organism evidence="2 3">
    <name type="scientific">Allochromatium palmeri</name>
    <dbReference type="NCBI Taxonomy" id="231048"/>
    <lineage>
        <taxon>Bacteria</taxon>
        <taxon>Pseudomonadati</taxon>
        <taxon>Pseudomonadota</taxon>
        <taxon>Gammaproteobacteria</taxon>
        <taxon>Chromatiales</taxon>
        <taxon>Chromatiaceae</taxon>
        <taxon>Allochromatium</taxon>
    </lineage>
</organism>
<keyword evidence="3" id="KW-1185">Reference proteome</keyword>
<reference evidence="2 3" key="1">
    <citation type="submission" date="2019-11" db="EMBL/GenBank/DDBJ databases">
        <title>Whole-genome sequence of the anaerobic purple sulfur bacterium Allochromatium palmeri DSM 15591.</title>
        <authorList>
            <person name="Kyndt J.A."/>
            <person name="Meyer T.E."/>
        </authorList>
    </citation>
    <scope>NUCLEOTIDE SEQUENCE [LARGE SCALE GENOMIC DNA]</scope>
    <source>
        <strain evidence="2 3">DSM 15591</strain>
    </source>
</reference>
<comment type="caution">
    <text evidence="2">The sequence shown here is derived from an EMBL/GenBank/DDBJ whole genome shotgun (WGS) entry which is preliminary data.</text>
</comment>